<dbReference type="GO" id="GO:0001669">
    <property type="term" value="C:acrosomal vesicle"/>
    <property type="evidence" value="ECO:0007669"/>
    <property type="project" value="TreeGrafter"/>
</dbReference>
<protein>
    <recommendedName>
        <fullName evidence="3">Sperm acrosome membrane-associated protein 3</fullName>
    </recommendedName>
</protein>
<keyword evidence="4 8" id="KW-0732">Signal</keyword>
<organism evidence="9 10">
    <name type="scientific">Bos indicus x Bos taurus</name>
    <name type="common">Hybrid cattle</name>
    <dbReference type="NCBI Taxonomy" id="30522"/>
    <lineage>
        <taxon>Eukaryota</taxon>
        <taxon>Metazoa</taxon>
        <taxon>Chordata</taxon>
        <taxon>Craniata</taxon>
        <taxon>Vertebrata</taxon>
        <taxon>Euteleostomi</taxon>
        <taxon>Mammalia</taxon>
        <taxon>Eutheria</taxon>
        <taxon>Laurasiatheria</taxon>
        <taxon>Artiodactyla</taxon>
        <taxon>Ruminantia</taxon>
        <taxon>Pecora</taxon>
        <taxon>Bovidae</taxon>
        <taxon>Bovinae</taxon>
        <taxon>Bos</taxon>
    </lineage>
</organism>
<dbReference type="InterPro" id="IPR023346">
    <property type="entry name" value="Lysozyme-like_dom_sf"/>
</dbReference>
<dbReference type="InterPro" id="IPR000974">
    <property type="entry name" value="Glyco_hydro_22_lys"/>
</dbReference>
<proteinExistence type="inferred from homology"/>
<dbReference type="Ensembl" id="ENSBIXT00000012826.1">
    <property type="protein sequence ID" value="ENSBIXP00000001977.1"/>
    <property type="gene ID" value="ENSBIXG00000008515.1"/>
</dbReference>
<evidence type="ECO:0000256" key="1">
    <source>
        <dbReference type="ARBA" id="ARBA00010859"/>
    </source>
</evidence>
<dbReference type="Pfam" id="PF00062">
    <property type="entry name" value="Lys"/>
    <property type="match status" value="1"/>
</dbReference>
<name>A0A4W2BPP1_BOBOX</name>
<feature type="signal peptide" evidence="8">
    <location>
        <begin position="1"/>
        <end position="35"/>
    </location>
</feature>
<dbReference type="PANTHER" id="PTHR11407:SF25">
    <property type="entry name" value="SPERM ACROSOME MEMBRANE-ASSOCIATED PROTEIN 3"/>
    <property type="match status" value="1"/>
</dbReference>
<dbReference type="PANTHER" id="PTHR11407">
    <property type="entry name" value="LYSOZYME C"/>
    <property type="match status" value="1"/>
</dbReference>
<dbReference type="GO" id="GO:0003796">
    <property type="term" value="F:lysozyme activity"/>
    <property type="evidence" value="ECO:0007669"/>
    <property type="project" value="InterPro"/>
</dbReference>
<gene>
    <name evidence="9" type="primary">SPACA3</name>
</gene>
<comment type="function">
    <text evidence="6">Sperm surface membrane protein that may be involved in sperm-egg plasma membrane adhesion and fusion during fertilization. It could be a potential receptor for the egg oligosaccharide residue N-acetylglucosamine, which is present in the extracellular matrix over the egg plasma membrane. The processed form has no detectable bacteriolytic activity in vitro.</text>
</comment>
<dbReference type="PRINTS" id="PR00135">
    <property type="entry name" value="LYZLACT"/>
</dbReference>
<reference evidence="9" key="3">
    <citation type="submission" date="2025-09" db="UniProtKB">
        <authorList>
            <consortium name="Ensembl"/>
        </authorList>
    </citation>
    <scope>IDENTIFICATION</scope>
</reference>
<dbReference type="SMART" id="SM00263">
    <property type="entry name" value="LYZ1"/>
    <property type="match status" value="1"/>
</dbReference>
<evidence type="ECO:0000256" key="3">
    <source>
        <dbReference type="ARBA" id="ARBA00016370"/>
    </source>
</evidence>
<dbReference type="CDD" id="cd16897">
    <property type="entry name" value="LYZ_C"/>
    <property type="match status" value="1"/>
</dbReference>
<feature type="chain" id="PRO_5021478201" description="Sperm acrosome membrane-associated protein 3" evidence="8">
    <location>
        <begin position="36"/>
        <end position="318"/>
    </location>
</feature>
<reference evidence="9" key="2">
    <citation type="submission" date="2025-08" db="UniProtKB">
        <authorList>
            <consortium name="Ensembl"/>
        </authorList>
    </citation>
    <scope>IDENTIFICATION</scope>
</reference>
<comment type="subunit">
    <text evidence="2">Interacts with ASTL.</text>
</comment>
<sequence>MEAGSWAPRRWPRPPGIVLLALASVLSSLLSSGQARVYSRCELARVLQDFGLEGYRGYSLADWICLAYFASGFNTGAVDHEADGSTNSGIFQINSRKWCKNLNPNVPNLCQMYCSGRRGLGPGLAGASSLALFAPLAFLSEWEPLLPAGSTKDRGVGQVMRVALHESDLGSQVGHCPESCGKKWGMASDGESDGVRPVLPEGLRDRDGARMEEGVCVCVSENDRQTDSGCPTPPPGPSSCFSASHPRLIESQPQGYCYLCHEDNSRTPGSGQLVSNVGWSPLLQLGPQQGANLGWEDLLEKAKATHSSILAWRIPWTV</sequence>
<keyword evidence="5" id="KW-1015">Disulfide bond</keyword>
<evidence type="ECO:0000256" key="6">
    <source>
        <dbReference type="ARBA" id="ARBA00024656"/>
    </source>
</evidence>
<dbReference type="Gene3D" id="1.10.530.10">
    <property type="match status" value="1"/>
</dbReference>
<dbReference type="GO" id="GO:0036126">
    <property type="term" value="C:sperm flagellum"/>
    <property type="evidence" value="ECO:0007669"/>
    <property type="project" value="TreeGrafter"/>
</dbReference>
<evidence type="ECO:0000256" key="8">
    <source>
        <dbReference type="SAM" id="SignalP"/>
    </source>
</evidence>
<dbReference type="AlphaFoldDB" id="A0A4W2BPP1"/>
<dbReference type="Proteomes" id="UP000314981">
    <property type="component" value="Chromosome 19"/>
</dbReference>
<evidence type="ECO:0000256" key="2">
    <source>
        <dbReference type="ARBA" id="ARBA00011780"/>
    </source>
</evidence>
<dbReference type="GO" id="GO:0007342">
    <property type="term" value="P:fusion of sperm to egg plasma membrane involved in single fertilization"/>
    <property type="evidence" value="ECO:0007669"/>
    <property type="project" value="TreeGrafter"/>
</dbReference>
<dbReference type="PRINTS" id="PR00137">
    <property type="entry name" value="LYSOZYME"/>
</dbReference>
<keyword evidence="10" id="KW-1185">Reference proteome</keyword>
<dbReference type="PROSITE" id="PS51348">
    <property type="entry name" value="GLYCOSYL_HYDROL_F22_2"/>
    <property type="match status" value="1"/>
</dbReference>
<evidence type="ECO:0000313" key="10">
    <source>
        <dbReference type="Proteomes" id="UP000314981"/>
    </source>
</evidence>
<evidence type="ECO:0000256" key="4">
    <source>
        <dbReference type="ARBA" id="ARBA00022729"/>
    </source>
</evidence>
<dbReference type="SUPFAM" id="SSF53955">
    <property type="entry name" value="Lysozyme-like"/>
    <property type="match status" value="1"/>
</dbReference>
<dbReference type="FunFam" id="1.10.530.10:FF:000001">
    <property type="entry name" value="Lysozyme C"/>
    <property type="match status" value="1"/>
</dbReference>
<evidence type="ECO:0000256" key="5">
    <source>
        <dbReference type="ARBA" id="ARBA00023157"/>
    </source>
</evidence>
<comment type="similarity">
    <text evidence="1 7">Belongs to the glycosyl hydrolase 22 family.</text>
</comment>
<evidence type="ECO:0000256" key="7">
    <source>
        <dbReference type="RuleBase" id="RU004440"/>
    </source>
</evidence>
<dbReference type="InterPro" id="IPR001916">
    <property type="entry name" value="Glyco_hydro_22"/>
</dbReference>
<reference evidence="9 10" key="1">
    <citation type="submission" date="2018-11" db="EMBL/GenBank/DDBJ databases">
        <title>Haplotype-resolved cattle genomes.</title>
        <authorList>
            <person name="Low W.Y."/>
            <person name="Tearle R."/>
            <person name="Bickhart D.M."/>
            <person name="Rosen B.D."/>
            <person name="Koren S."/>
            <person name="Rhie A."/>
            <person name="Hiendleder S."/>
            <person name="Phillippy A.M."/>
            <person name="Smith T.P.L."/>
            <person name="Williams J.L."/>
        </authorList>
    </citation>
    <scope>NUCLEOTIDE SEQUENCE [LARGE SCALE GENOMIC DNA]</scope>
</reference>
<accession>A0A4W2BPP1</accession>
<evidence type="ECO:0000313" key="9">
    <source>
        <dbReference type="Ensembl" id="ENSBIXP00000001977.1"/>
    </source>
</evidence>